<name>K0T410_THAOC</name>
<keyword evidence="2" id="KW-1185">Reference proteome</keyword>
<evidence type="ECO:0000313" key="2">
    <source>
        <dbReference type="Proteomes" id="UP000266841"/>
    </source>
</evidence>
<dbReference type="Proteomes" id="UP000266841">
    <property type="component" value="Unassembled WGS sequence"/>
</dbReference>
<dbReference type="EMBL" id="AGNL01004496">
    <property type="protein sequence ID" value="EJK73443.1"/>
    <property type="molecule type" value="Genomic_DNA"/>
</dbReference>
<comment type="caution">
    <text evidence="1">The sequence shown here is derived from an EMBL/GenBank/DDBJ whole genome shotgun (WGS) entry which is preliminary data.</text>
</comment>
<accession>K0T410</accession>
<protein>
    <submittedName>
        <fullName evidence="1">Uncharacterized protein</fullName>
    </submittedName>
</protein>
<gene>
    <name evidence="1" type="ORF">THAOC_04932</name>
</gene>
<dbReference type="AlphaFoldDB" id="K0T410"/>
<reference evidence="1 2" key="1">
    <citation type="journal article" date="2012" name="Genome Biol.">
        <title>Genome and low-iron response of an oceanic diatom adapted to chronic iron limitation.</title>
        <authorList>
            <person name="Lommer M."/>
            <person name="Specht M."/>
            <person name="Roy A.S."/>
            <person name="Kraemer L."/>
            <person name="Andreson R."/>
            <person name="Gutowska M.A."/>
            <person name="Wolf J."/>
            <person name="Bergner S.V."/>
            <person name="Schilhabel M.B."/>
            <person name="Klostermeier U.C."/>
            <person name="Beiko R.G."/>
            <person name="Rosenstiel P."/>
            <person name="Hippler M."/>
            <person name="Laroche J."/>
        </authorList>
    </citation>
    <scope>NUCLEOTIDE SEQUENCE [LARGE SCALE GENOMIC DNA]</scope>
    <source>
        <strain evidence="1 2">CCMP1005</strain>
    </source>
</reference>
<organism evidence="1 2">
    <name type="scientific">Thalassiosira oceanica</name>
    <name type="common">Marine diatom</name>
    <dbReference type="NCBI Taxonomy" id="159749"/>
    <lineage>
        <taxon>Eukaryota</taxon>
        <taxon>Sar</taxon>
        <taxon>Stramenopiles</taxon>
        <taxon>Ochrophyta</taxon>
        <taxon>Bacillariophyta</taxon>
        <taxon>Coscinodiscophyceae</taxon>
        <taxon>Thalassiosirophycidae</taxon>
        <taxon>Thalassiosirales</taxon>
        <taxon>Thalassiosiraceae</taxon>
        <taxon>Thalassiosira</taxon>
    </lineage>
</organism>
<sequence length="94" mass="10002">MREDDSYAYLHSPQKAASASRAPLLHVDLPKTGGPLHAGKEGLQRARCKRKDYCRSGSGTGGLWFGAVILSVSDPNPIVAKVFCGTNTLTDTDA</sequence>
<proteinExistence type="predicted"/>
<evidence type="ECO:0000313" key="1">
    <source>
        <dbReference type="EMBL" id="EJK73443.1"/>
    </source>
</evidence>